<comment type="caution">
    <text evidence="1">The sequence shown here is derived from an EMBL/GenBank/DDBJ whole genome shotgun (WGS) entry which is preliminary data.</text>
</comment>
<sequence length="179" mass="20885">MIYQPRETSYPQSYNTKMNLAEVKNLTMKRVNPCPSGLEFFSGSCYHFSDDKLTWEQSQYACIREGGHLVIIESQQEQNFLRMNVGNTDYHDSYWIGMTDMKTEGVWIWVDNTTLNDNTKYWDMNIGNSVWSPFPEPNDWEGKEDCALMGLHCSDQISCWIDFKCSNPCKRICESRAIL</sequence>
<proteinExistence type="predicted"/>
<dbReference type="EMBL" id="CM055735">
    <property type="protein sequence ID" value="KAJ8007910.1"/>
    <property type="molecule type" value="Genomic_DNA"/>
</dbReference>
<keyword evidence="2" id="KW-1185">Reference proteome</keyword>
<organism evidence="1 2">
    <name type="scientific">Dallia pectoralis</name>
    <name type="common">Alaska blackfish</name>
    <dbReference type="NCBI Taxonomy" id="75939"/>
    <lineage>
        <taxon>Eukaryota</taxon>
        <taxon>Metazoa</taxon>
        <taxon>Chordata</taxon>
        <taxon>Craniata</taxon>
        <taxon>Vertebrata</taxon>
        <taxon>Euteleostomi</taxon>
        <taxon>Actinopterygii</taxon>
        <taxon>Neopterygii</taxon>
        <taxon>Teleostei</taxon>
        <taxon>Protacanthopterygii</taxon>
        <taxon>Esociformes</taxon>
        <taxon>Umbridae</taxon>
        <taxon>Dallia</taxon>
    </lineage>
</organism>
<dbReference type="Proteomes" id="UP001157502">
    <property type="component" value="Chromosome 8"/>
</dbReference>
<gene>
    <name evidence="1" type="ORF">DPEC_G00099080</name>
</gene>
<evidence type="ECO:0000313" key="1">
    <source>
        <dbReference type="EMBL" id="KAJ8007910.1"/>
    </source>
</evidence>
<reference evidence="1" key="1">
    <citation type="submission" date="2021-05" db="EMBL/GenBank/DDBJ databases">
        <authorList>
            <person name="Pan Q."/>
            <person name="Jouanno E."/>
            <person name="Zahm M."/>
            <person name="Klopp C."/>
            <person name="Cabau C."/>
            <person name="Louis A."/>
            <person name="Berthelot C."/>
            <person name="Parey E."/>
            <person name="Roest Crollius H."/>
            <person name="Montfort J."/>
            <person name="Robinson-Rechavi M."/>
            <person name="Bouchez O."/>
            <person name="Lampietro C."/>
            <person name="Lopez Roques C."/>
            <person name="Donnadieu C."/>
            <person name="Postlethwait J."/>
            <person name="Bobe J."/>
            <person name="Dillon D."/>
            <person name="Chandos A."/>
            <person name="von Hippel F."/>
            <person name="Guiguen Y."/>
        </authorList>
    </citation>
    <scope>NUCLEOTIDE SEQUENCE</scope>
    <source>
        <strain evidence="1">YG-Jan2019</strain>
    </source>
</reference>
<name>A0ACC2GWR2_DALPE</name>
<protein>
    <submittedName>
        <fullName evidence="1">Uncharacterized protein</fullName>
    </submittedName>
</protein>
<evidence type="ECO:0000313" key="2">
    <source>
        <dbReference type="Proteomes" id="UP001157502"/>
    </source>
</evidence>
<accession>A0ACC2GWR2</accession>